<accession>A0ABW3SC26</accession>
<dbReference type="RefSeq" id="WP_240269534.1">
    <property type="nucleotide sequence ID" value="NZ_JAKSXN010000027.1"/>
</dbReference>
<gene>
    <name evidence="1" type="ORF">ACFQ2Z_13355</name>
</gene>
<evidence type="ECO:0000313" key="2">
    <source>
        <dbReference type="Proteomes" id="UP001597211"/>
    </source>
</evidence>
<dbReference type="Proteomes" id="UP001597211">
    <property type="component" value="Unassembled WGS sequence"/>
</dbReference>
<reference evidence="2" key="1">
    <citation type="journal article" date="2019" name="Int. J. Syst. Evol. Microbiol.">
        <title>The Global Catalogue of Microorganisms (GCM) 10K type strain sequencing project: providing services to taxonomists for standard genome sequencing and annotation.</title>
        <authorList>
            <consortium name="The Broad Institute Genomics Platform"/>
            <consortium name="The Broad Institute Genome Sequencing Center for Infectious Disease"/>
            <person name="Wu L."/>
            <person name="Ma J."/>
        </authorList>
    </citation>
    <scope>NUCLEOTIDE SEQUENCE [LARGE SCALE GENOMIC DNA]</scope>
    <source>
        <strain evidence="2">CCUG 48216</strain>
    </source>
</reference>
<keyword evidence="2" id="KW-1185">Reference proteome</keyword>
<name>A0ABW3SC26_9BACL</name>
<dbReference type="PANTHER" id="PTHR34580:SF1">
    <property type="entry name" value="PROTEIN PAFC"/>
    <property type="match status" value="1"/>
</dbReference>
<proteinExistence type="predicted"/>
<sequence>MIDKVIRIFNIINAIQANLGISAADLALKCDVNIRTIYRDLDVLPLIDPVTNEKRGTGYRFMGKFFLYPLNFTEQEALALSLLPSVLEMDKLPPGFDTAYDKVMGTPAYCQESPNFLQPVIQALLEKRTLHTIYHTQYREENDGTPCRSLFPRSAETRAWSIGRFSTSGQVRGRACTSLHCR</sequence>
<comment type="caution">
    <text evidence="1">The sequence shown here is derived from an EMBL/GenBank/DDBJ whole genome shotgun (WGS) entry which is preliminary data.</text>
</comment>
<dbReference type="InterPro" id="IPR051534">
    <property type="entry name" value="CBASS_pafABC_assoc_protein"/>
</dbReference>
<evidence type="ECO:0000313" key="1">
    <source>
        <dbReference type="EMBL" id="MFD1182347.1"/>
    </source>
</evidence>
<dbReference type="PANTHER" id="PTHR34580">
    <property type="match status" value="1"/>
</dbReference>
<organism evidence="1 2">
    <name type="scientific">Paenibacillus timonensis</name>
    <dbReference type="NCBI Taxonomy" id="225915"/>
    <lineage>
        <taxon>Bacteria</taxon>
        <taxon>Bacillati</taxon>
        <taxon>Bacillota</taxon>
        <taxon>Bacilli</taxon>
        <taxon>Bacillales</taxon>
        <taxon>Paenibacillaceae</taxon>
        <taxon>Paenibacillus</taxon>
    </lineage>
</organism>
<dbReference type="EMBL" id="JBHTKZ010000024">
    <property type="protein sequence ID" value="MFD1182347.1"/>
    <property type="molecule type" value="Genomic_DNA"/>
</dbReference>
<protein>
    <submittedName>
        <fullName evidence="1">Helix-turn-helix transcriptional regulator</fullName>
    </submittedName>
</protein>